<proteinExistence type="predicted"/>
<name>A0A2Z4UA27_9FIRM</name>
<organism evidence="2 3">
    <name type="scientific">Blautia argi</name>
    <dbReference type="NCBI Taxonomy" id="1912897"/>
    <lineage>
        <taxon>Bacteria</taxon>
        <taxon>Bacillati</taxon>
        <taxon>Bacillota</taxon>
        <taxon>Clostridia</taxon>
        <taxon>Lachnospirales</taxon>
        <taxon>Lachnospiraceae</taxon>
        <taxon>Blautia</taxon>
    </lineage>
</organism>
<dbReference type="AlphaFoldDB" id="A0A2Z4UA27"/>
<evidence type="ECO:0000313" key="3">
    <source>
        <dbReference type="Proteomes" id="UP000250003"/>
    </source>
</evidence>
<feature type="domain" description="HD/PDEase" evidence="1">
    <location>
        <begin position="29"/>
        <end position="146"/>
    </location>
</feature>
<reference evidence="3" key="1">
    <citation type="submission" date="2018-06" db="EMBL/GenBank/DDBJ databases">
        <title>Description of Blautia argi sp. nov., a new anaerobic isolated from dog feces.</title>
        <authorList>
            <person name="Chang Y.-H."/>
            <person name="Paek J."/>
            <person name="Shin Y."/>
        </authorList>
    </citation>
    <scope>NUCLEOTIDE SEQUENCE [LARGE SCALE GENOMIC DNA]</scope>
    <source>
        <strain evidence="3">KCTC 15426</strain>
    </source>
</reference>
<dbReference type="OrthoDB" id="1669667at2"/>
<dbReference type="SUPFAM" id="SSF109604">
    <property type="entry name" value="HD-domain/PDEase-like"/>
    <property type="match status" value="1"/>
</dbReference>
<dbReference type="InterPro" id="IPR006674">
    <property type="entry name" value="HD_domain"/>
</dbReference>
<dbReference type="InterPro" id="IPR003607">
    <property type="entry name" value="HD/PDEase_dom"/>
</dbReference>
<dbReference type="Pfam" id="PF01966">
    <property type="entry name" value="HD"/>
    <property type="match status" value="1"/>
</dbReference>
<accession>A0A2Z4UA27</accession>
<dbReference type="KEGG" id="blau:DQQ01_06700"/>
<evidence type="ECO:0000313" key="2">
    <source>
        <dbReference type="EMBL" id="AWY97886.1"/>
    </source>
</evidence>
<dbReference type="CDD" id="cd00077">
    <property type="entry name" value="HDc"/>
    <property type="match status" value="1"/>
</dbReference>
<keyword evidence="3" id="KW-1185">Reference proteome</keyword>
<dbReference type="RefSeq" id="WP_111919422.1">
    <property type="nucleotide sequence ID" value="NZ_CAUWHR010000024.1"/>
</dbReference>
<dbReference type="SMART" id="SM00471">
    <property type="entry name" value="HDc"/>
    <property type="match status" value="1"/>
</dbReference>
<sequence>MERVNKICEHKLWKQAVEEISQLEEKRVFCRHNTEHFLDVARLAYIENLEKGLGIEKELLYAAALLHDIGRVLEYTEQIPHDKGSVLLAEKILPECGFTKEEEREILAAISSHRKADILSENSLSGLLYRADKKSRACLFCKAQGTCKWSTEKKNLTLEV</sequence>
<dbReference type="Proteomes" id="UP000250003">
    <property type="component" value="Chromosome"/>
</dbReference>
<protein>
    <recommendedName>
        <fullName evidence="1">HD/PDEase domain-containing protein</fullName>
    </recommendedName>
</protein>
<evidence type="ECO:0000259" key="1">
    <source>
        <dbReference type="SMART" id="SM00471"/>
    </source>
</evidence>
<gene>
    <name evidence="2" type="ORF">DQQ01_06700</name>
</gene>
<dbReference type="Gene3D" id="1.10.3210.10">
    <property type="entry name" value="Hypothetical protein af1432"/>
    <property type="match status" value="1"/>
</dbReference>
<dbReference type="EMBL" id="CP030280">
    <property type="protein sequence ID" value="AWY97886.1"/>
    <property type="molecule type" value="Genomic_DNA"/>
</dbReference>